<dbReference type="Proteomes" id="UP000460950">
    <property type="component" value="Unassembled WGS sequence"/>
</dbReference>
<gene>
    <name evidence="3" type="ORF">FYJ30_09425</name>
    <name evidence="4" type="ORF">HKQ55_18450</name>
    <name evidence="2" type="ORF">L0N01_06435</name>
</gene>
<evidence type="ECO:0000313" key="3">
    <source>
        <dbReference type="EMBL" id="MSS48518.1"/>
    </source>
</evidence>
<name>A0A1H7LAY8_PHOVU</name>
<dbReference type="PROSITE" id="PS51257">
    <property type="entry name" value="PROKAR_LIPOPROTEIN"/>
    <property type="match status" value="1"/>
</dbReference>
<proteinExistence type="predicted"/>
<evidence type="ECO:0000313" key="2">
    <source>
        <dbReference type="EMBL" id="MCG4688248.1"/>
    </source>
</evidence>
<dbReference type="CDD" id="cd12964">
    <property type="entry name" value="CBM-Fa"/>
    <property type="match status" value="1"/>
</dbReference>
<dbReference type="InterPro" id="IPR058976">
    <property type="entry name" value="CBM_1st_SusF"/>
</dbReference>
<dbReference type="EMBL" id="VULU01000014">
    <property type="protein sequence ID" value="MSS48518.1"/>
    <property type="molecule type" value="Genomic_DNA"/>
</dbReference>
<dbReference type="Gene3D" id="2.60.40.3620">
    <property type="match status" value="3"/>
</dbReference>
<dbReference type="CDD" id="cd12956">
    <property type="entry name" value="CBM_SusE-F_like"/>
    <property type="match status" value="1"/>
</dbReference>
<organism evidence="4 6">
    <name type="scientific">Phocaeicola vulgatus</name>
    <name type="common">Bacteroides vulgatus</name>
    <dbReference type="NCBI Taxonomy" id="821"/>
    <lineage>
        <taxon>Bacteria</taxon>
        <taxon>Pseudomonadati</taxon>
        <taxon>Bacteroidota</taxon>
        <taxon>Bacteroidia</taxon>
        <taxon>Bacteroidales</taxon>
        <taxon>Bacteroidaceae</taxon>
        <taxon>Phocaeicola</taxon>
    </lineage>
</organism>
<dbReference type="Proteomes" id="UP001200843">
    <property type="component" value="Unassembled WGS sequence"/>
</dbReference>
<dbReference type="CDD" id="cd12967">
    <property type="entry name" value="CBM_SusE-F_like_u1"/>
    <property type="match status" value="1"/>
</dbReference>
<sequence length="471" mass="51516">MKKINLYMLLIFIAALTGCDDNVNDHFALPQTNPQEPVQNVEGFTLSLGSSCTAPILFKDLDDATLLEVAKLTDHPELTEGDTINLEVEVSKDETFTQAVPLPCSVKNGTASVTAGELEEVVKEIYGKAPHARTIYARATIYIVSHTSAIALPEKITLGKIEATPEALFIDTAYYLIGDVNKWNSEALIKFGHSGKDVYEDPVFSMIVEMPKDECYWKIIPQSNVDGGDIWAPGALGVATNGDDSESGLLVTENPQAGKIPAKGWVKITLNMLEYTYKIEALGNISPFLYVPGGHQGWKPETAPYLYSTDMTHYDGYIYMDADNTFKLTSQKDWDGTNYGYASDTELSTDGGAGNLSVTETGFYRIEANLSTLTYKFSKTEWGIIGDATQGGWDNSTPMTLNAETGEWSITTELAAGNYKFRANNKWDINLGGDLNHLTYGGDNITTEAGTYVITLKLGDASNYHATVVKR</sequence>
<reference evidence="2" key="3">
    <citation type="submission" date="2022-01" db="EMBL/GenBank/DDBJ databases">
        <title>Collection of gut derived symbiotic bacterial strains cultured from healthy donors.</title>
        <authorList>
            <person name="Lin H."/>
            <person name="Kohout C."/>
            <person name="Waligurski E."/>
            <person name="Pamer E.G."/>
        </authorList>
    </citation>
    <scope>NUCLEOTIDE SEQUENCE</scope>
    <source>
        <strain evidence="2">DFI.6.72</strain>
    </source>
</reference>
<evidence type="ECO:0000313" key="6">
    <source>
        <dbReference type="Proteomes" id="UP000583639"/>
    </source>
</evidence>
<dbReference type="Proteomes" id="UP000583639">
    <property type="component" value="Unassembled WGS sequence"/>
</dbReference>
<evidence type="ECO:0000259" key="1">
    <source>
        <dbReference type="Pfam" id="PF26120"/>
    </source>
</evidence>
<reference evidence="4 6" key="2">
    <citation type="submission" date="2020-04" db="EMBL/GenBank/DDBJ databases">
        <title>A novel gut-associated lysogenic phage, Bacteroides phage BV01, alters the host transcriptome and bile acid metabolism in Bacteroides vulgatus.</title>
        <authorList>
            <person name="Campbell D.E."/>
            <person name="Ly L."/>
            <person name="Ridlon J.M."/>
            <person name="Hsiao A."/>
            <person name="Degnan P.H."/>
        </authorList>
    </citation>
    <scope>NUCLEOTIDE SEQUENCE [LARGE SCALE GENOMIC DNA]</scope>
    <source>
        <strain evidence="4 6">VPI-BV8526</strain>
    </source>
</reference>
<dbReference type="EMBL" id="JABDSI010000135">
    <property type="protein sequence ID" value="NMW42047.1"/>
    <property type="molecule type" value="Genomic_DNA"/>
</dbReference>
<dbReference type="AlphaFoldDB" id="A0A1H7LAY8"/>
<accession>A0A1H7LAY8</accession>
<feature type="domain" description="SusF first starch specific CBM" evidence="1">
    <location>
        <begin position="171"/>
        <end position="280"/>
    </location>
</feature>
<evidence type="ECO:0000313" key="4">
    <source>
        <dbReference type="EMBL" id="NMW42047.1"/>
    </source>
</evidence>
<comment type="caution">
    <text evidence="4">The sequence shown here is derived from an EMBL/GenBank/DDBJ whole genome shotgun (WGS) entry which is preliminary data.</text>
</comment>
<dbReference type="RefSeq" id="WP_074783609.1">
    <property type="nucleotide sequence ID" value="NZ_CP081912.1"/>
</dbReference>
<reference evidence="3 5" key="1">
    <citation type="submission" date="2019-09" db="EMBL/GenBank/DDBJ databases">
        <title>In-depth cultivation of the pig gut microbiome towards novel bacterial diversity and tailored functional studies.</title>
        <authorList>
            <person name="Wylensek D."/>
            <person name="Hitch T.C.A."/>
            <person name="Clavel T."/>
        </authorList>
    </citation>
    <scope>NUCLEOTIDE SEQUENCE [LARGE SCALE GENOMIC DNA]</scope>
    <source>
        <strain evidence="3 5">WCA-389-WT-3C</strain>
    </source>
</reference>
<evidence type="ECO:0000313" key="5">
    <source>
        <dbReference type="Proteomes" id="UP000460950"/>
    </source>
</evidence>
<dbReference type="EMBL" id="JAKNGO010000011">
    <property type="protein sequence ID" value="MCG4688248.1"/>
    <property type="molecule type" value="Genomic_DNA"/>
</dbReference>
<protein>
    <submittedName>
        <fullName evidence="4">DUF5115 domain-containing protein</fullName>
    </submittedName>
    <submittedName>
        <fullName evidence="2">SusF/SusE family outer membrane protein</fullName>
    </submittedName>
</protein>
<dbReference type="Pfam" id="PF26120">
    <property type="entry name" value="CBM_1st_SusF"/>
    <property type="match status" value="1"/>
</dbReference>